<dbReference type="InterPro" id="IPR039425">
    <property type="entry name" value="RNA_pol_sigma-70-like"/>
</dbReference>
<keyword evidence="4" id="KW-0804">Transcription</keyword>
<name>A0A1W2E2L9_9SPHI</name>
<dbReference type="Proteomes" id="UP000192678">
    <property type="component" value="Unassembled WGS sequence"/>
</dbReference>
<keyword evidence="8" id="KW-1185">Reference proteome</keyword>
<dbReference type="EMBL" id="FWYB01000009">
    <property type="protein sequence ID" value="SMD03993.1"/>
    <property type="molecule type" value="Genomic_DNA"/>
</dbReference>
<dbReference type="SUPFAM" id="SSF88946">
    <property type="entry name" value="Sigma2 domain of RNA polymerase sigma factors"/>
    <property type="match status" value="1"/>
</dbReference>
<feature type="domain" description="RNA polymerase sigma factor 70 region 4 type 2" evidence="6">
    <location>
        <begin position="103"/>
        <end position="154"/>
    </location>
</feature>
<evidence type="ECO:0000313" key="7">
    <source>
        <dbReference type="EMBL" id="SMD03993.1"/>
    </source>
</evidence>
<organism evidence="7 8">
    <name type="scientific">Pedobacter nyackensis</name>
    <dbReference type="NCBI Taxonomy" id="475255"/>
    <lineage>
        <taxon>Bacteria</taxon>
        <taxon>Pseudomonadati</taxon>
        <taxon>Bacteroidota</taxon>
        <taxon>Sphingobacteriia</taxon>
        <taxon>Sphingobacteriales</taxon>
        <taxon>Sphingobacteriaceae</taxon>
        <taxon>Pedobacter</taxon>
    </lineage>
</organism>
<keyword evidence="3" id="KW-0731">Sigma factor</keyword>
<dbReference type="SUPFAM" id="SSF88659">
    <property type="entry name" value="Sigma3 and sigma4 domains of RNA polymerase sigma factors"/>
    <property type="match status" value="1"/>
</dbReference>
<dbReference type="PANTHER" id="PTHR43133">
    <property type="entry name" value="RNA POLYMERASE ECF-TYPE SIGMA FACTO"/>
    <property type="match status" value="1"/>
</dbReference>
<dbReference type="InterPro" id="IPR013325">
    <property type="entry name" value="RNA_pol_sigma_r2"/>
</dbReference>
<dbReference type="InterPro" id="IPR014327">
    <property type="entry name" value="RNA_pol_sigma70_bacteroid"/>
</dbReference>
<sequence length="171" mass="20033">MEQIYRNYWEVVLDSAYRRVRDEEIAQDITQEIFISLWENRSRLMIEGSLGAYLQGAVKYKVINYFKSAVIKDKHREDLLLLIGEKMELSAENKLMLKDLNKEIDDAISGLPEKMRQVFWMSRKQEKTISEISIELGLSVQTVKNQISSALKLLKERLSYLLFLAVLMQLI</sequence>
<evidence type="ECO:0000256" key="4">
    <source>
        <dbReference type="ARBA" id="ARBA00023163"/>
    </source>
</evidence>
<proteinExistence type="inferred from homology"/>
<dbReference type="NCBIfam" id="TIGR02937">
    <property type="entry name" value="sigma70-ECF"/>
    <property type="match status" value="1"/>
</dbReference>
<dbReference type="GO" id="GO:0016987">
    <property type="term" value="F:sigma factor activity"/>
    <property type="evidence" value="ECO:0007669"/>
    <property type="project" value="UniProtKB-KW"/>
</dbReference>
<dbReference type="InterPro" id="IPR007627">
    <property type="entry name" value="RNA_pol_sigma70_r2"/>
</dbReference>
<evidence type="ECO:0000259" key="5">
    <source>
        <dbReference type="Pfam" id="PF04542"/>
    </source>
</evidence>
<dbReference type="InterPro" id="IPR036388">
    <property type="entry name" value="WH-like_DNA-bd_sf"/>
</dbReference>
<dbReference type="InterPro" id="IPR014284">
    <property type="entry name" value="RNA_pol_sigma-70_dom"/>
</dbReference>
<protein>
    <submittedName>
        <fullName evidence="7">RNA polymerase sigma-70 factor, ECF subfamily</fullName>
    </submittedName>
</protein>
<dbReference type="STRING" id="475255.SAMN04488101_109159"/>
<feature type="domain" description="RNA polymerase sigma-70 region 2" evidence="5">
    <location>
        <begin position="5"/>
        <end position="68"/>
    </location>
</feature>
<dbReference type="Pfam" id="PF08281">
    <property type="entry name" value="Sigma70_r4_2"/>
    <property type="match status" value="1"/>
</dbReference>
<dbReference type="AlphaFoldDB" id="A0A1W2E2L9"/>
<dbReference type="InterPro" id="IPR013249">
    <property type="entry name" value="RNA_pol_sigma70_r4_t2"/>
</dbReference>
<comment type="similarity">
    <text evidence="1">Belongs to the sigma-70 factor family. ECF subfamily.</text>
</comment>
<evidence type="ECO:0000256" key="1">
    <source>
        <dbReference type="ARBA" id="ARBA00010641"/>
    </source>
</evidence>
<dbReference type="GO" id="GO:0003677">
    <property type="term" value="F:DNA binding"/>
    <property type="evidence" value="ECO:0007669"/>
    <property type="project" value="InterPro"/>
</dbReference>
<gene>
    <name evidence="7" type="ORF">SAMN04488101_109159</name>
</gene>
<dbReference type="Gene3D" id="1.10.10.10">
    <property type="entry name" value="Winged helix-like DNA-binding domain superfamily/Winged helix DNA-binding domain"/>
    <property type="match status" value="1"/>
</dbReference>
<dbReference type="PANTHER" id="PTHR43133:SF46">
    <property type="entry name" value="RNA POLYMERASE SIGMA-70 FACTOR ECF SUBFAMILY"/>
    <property type="match status" value="1"/>
</dbReference>
<dbReference type="InterPro" id="IPR013324">
    <property type="entry name" value="RNA_pol_sigma_r3/r4-like"/>
</dbReference>
<dbReference type="Gene3D" id="1.10.1740.10">
    <property type="match status" value="1"/>
</dbReference>
<dbReference type="GO" id="GO:0006352">
    <property type="term" value="P:DNA-templated transcription initiation"/>
    <property type="evidence" value="ECO:0007669"/>
    <property type="project" value="InterPro"/>
</dbReference>
<evidence type="ECO:0000259" key="6">
    <source>
        <dbReference type="Pfam" id="PF08281"/>
    </source>
</evidence>
<evidence type="ECO:0000256" key="3">
    <source>
        <dbReference type="ARBA" id="ARBA00023082"/>
    </source>
</evidence>
<dbReference type="NCBIfam" id="TIGR02985">
    <property type="entry name" value="Sig70_bacteroi1"/>
    <property type="match status" value="1"/>
</dbReference>
<reference evidence="7 8" key="1">
    <citation type="submission" date="2017-04" db="EMBL/GenBank/DDBJ databases">
        <authorList>
            <person name="Afonso C.L."/>
            <person name="Miller P.J."/>
            <person name="Scott M.A."/>
            <person name="Spackman E."/>
            <person name="Goraichik I."/>
            <person name="Dimitrov K.M."/>
            <person name="Suarez D.L."/>
            <person name="Swayne D.E."/>
        </authorList>
    </citation>
    <scope>NUCLEOTIDE SEQUENCE [LARGE SCALE GENOMIC DNA]</scope>
    <source>
        <strain evidence="7 8">DSM 19625</strain>
    </source>
</reference>
<keyword evidence="2" id="KW-0805">Transcription regulation</keyword>
<evidence type="ECO:0000313" key="8">
    <source>
        <dbReference type="Proteomes" id="UP000192678"/>
    </source>
</evidence>
<accession>A0A1W2E2L9</accession>
<evidence type="ECO:0000256" key="2">
    <source>
        <dbReference type="ARBA" id="ARBA00023015"/>
    </source>
</evidence>
<dbReference type="Pfam" id="PF04542">
    <property type="entry name" value="Sigma70_r2"/>
    <property type="match status" value="1"/>
</dbReference>